<dbReference type="KEGG" id="slan:GV829_11935"/>
<dbReference type="Gene3D" id="1.10.10.2520">
    <property type="entry name" value="Cell wall hydrolase SleB, domain 1"/>
    <property type="match status" value="1"/>
</dbReference>
<dbReference type="Proteomes" id="UP000503018">
    <property type="component" value="Chromosome"/>
</dbReference>
<dbReference type="EMBL" id="CP053015">
    <property type="protein sequence ID" value="QJQ33063.1"/>
    <property type="molecule type" value="Genomic_DNA"/>
</dbReference>
<keyword evidence="2" id="KW-0378">Hydrolase</keyword>
<gene>
    <name evidence="2" type="ORF">GV829_11935</name>
</gene>
<sequence>MVARRRRQGRAVSVILILLLVIGLVIGLVAGSGSSASRFGHAPPPGAPPPIVAPVALMDLAAQDARAANALQPFVSGGFPAATPFRFTGDTLNAARAVDCLAAAVLYEAGDDADGQRAVAQVVINRARHPAFPKSICGVVFQGSERTTGCQFTFTCDGALNRRWSEAAWERARGIAIDMLNGATFPQVGLATHYHTDWVRPYWSPSLDKLAQVGTHLFFRWPGGWGAPRAYDGQINGQEPVIGKLASLSAVHAAGATAAGLIVPSQEDGPRTSVNSVVSTILPRRNVQLGDTIILTLDRSQPAASFPVLAQAACGTRSYCKVMGWTDPALVPSGEVMNDTTRAAMSFSYLRDEARGLERALWNCQQFAREAPGQCMRR</sequence>
<protein>
    <submittedName>
        <fullName evidence="2">Cell wall hydrolase</fullName>
    </submittedName>
</protein>
<name>A0A6M4AVD0_9SPHN</name>
<evidence type="ECO:0000313" key="2">
    <source>
        <dbReference type="EMBL" id="QJQ33063.1"/>
    </source>
</evidence>
<accession>A0A6M4AVD0</accession>
<dbReference type="Pfam" id="PF07486">
    <property type="entry name" value="Hydrolase_2"/>
    <property type="match status" value="1"/>
</dbReference>
<dbReference type="InterPro" id="IPR042047">
    <property type="entry name" value="SleB_dom1"/>
</dbReference>
<dbReference type="AlphaFoldDB" id="A0A6M4AVD0"/>
<feature type="domain" description="Cell wall hydrolase SleB" evidence="1">
    <location>
        <begin position="110"/>
        <end position="219"/>
    </location>
</feature>
<evidence type="ECO:0000259" key="1">
    <source>
        <dbReference type="Pfam" id="PF07486"/>
    </source>
</evidence>
<organism evidence="2 3">
    <name type="scientific">Sphingomonas lacunae</name>
    <dbReference type="NCBI Taxonomy" id="2698828"/>
    <lineage>
        <taxon>Bacteria</taxon>
        <taxon>Pseudomonadati</taxon>
        <taxon>Pseudomonadota</taxon>
        <taxon>Alphaproteobacteria</taxon>
        <taxon>Sphingomonadales</taxon>
        <taxon>Sphingomonadaceae</taxon>
        <taxon>Sphingomonas</taxon>
    </lineage>
</organism>
<proteinExistence type="predicted"/>
<dbReference type="GO" id="GO:0016787">
    <property type="term" value="F:hydrolase activity"/>
    <property type="evidence" value="ECO:0007669"/>
    <property type="project" value="UniProtKB-KW"/>
</dbReference>
<evidence type="ECO:0000313" key="3">
    <source>
        <dbReference type="Proteomes" id="UP000503018"/>
    </source>
</evidence>
<dbReference type="InterPro" id="IPR011105">
    <property type="entry name" value="Cell_wall_hydrolase_SleB"/>
</dbReference>
<dbReference type="RefSeq" id="WP_169946951.1">
    <property type="nucleotide sequence ID" value="NZ_CP053015.1"/>
</dbReference>
<keyword evidence="3" id="KW-1185">Reference proteome</keyword>
<reference evidence="2 3" key="1">
    <citation type="submission" date="2020-01" db="EMBL/GenBank/DDBJ databases">
        <title>Sphingomonas sp. strain CSW-10.</title>
        <authorList>
            <person name="Chen W.-M."/>
        </authorList>
    </citation>
    <scope>NUCLEOTIDE SEQUENCE [LARGE SCALE GENOMIC DNA]</scope>
    <source>
        <strain evidence="2 3">CSW-10</strain>
    </source>
</reference>